<dbReference type="PANTHER" id="PTHR12149:SF10">
    <property type="entry name" value="KETOSAMINE-3-KINASE"/>
    <property type="match status" value="1"/>
</dbReference>
<comment type="catalytic activity">
    <reaction evidence="8">
        <text>N(6)-(D-psicosyl)-L-lysyl-[protein] + ATP = N(6)-(3-O-phospho-D-psicosyl)-L-lysyl-[protein] + ADP + H(+)</text>
        <dbReference type="Rhea" id="RHEA:61392"/>
        <dbReference type="Rhea" id="RHEA-COMP:15796"/>
        <dbReference type="Rhea" id="RHEA-COMP:15797"/>
        <dbReference type="ChEBI" id="CHEBI:15378"/>
        <dbReference type="ChEBI" id="CHEBI:30616"/>
        <dbReference type="ChEBI" id="CHEBI:144621"/>
        <dbReference type="ChEBI" id="CHEBI:144622"/>
        <dbReference type="ChEBI" id="CHEBI:456216"/>
    </reaction>
    <physiologicalReaction direction="left-to-right" evidence="8">
        <dbReference type="Rhea" id="RHEA:61393"/>
    </physiologicalReaction>
</comment>
<dbReference type="SUPFAM" id="SSF56112">
    <property type="entry name" value="Protein kinase-like (PK-like)"/>
    <property type="match status" value="1"/>
</dbReference>
<dbReference type="GO" id="GO:0005829">
    <property type="term" value="C:cytosol"/>
    <property type="evidence" value="ECO:0007669"/>
    <property type="project" value="UniProtKB-ARBA"/>
</dbReference>
<comment type="similarity">
    <text evidence="1 9">Belongs to the fructosamine kinase family.</text>
</comment>
<evidence type="ECO:0000256" key="3">
    <source>
        <dbReference type="ARBA" id="ARBA00022679"/>
    </source>
</evidence>
<dbReference type="GO" id="GO:0102193">
    <property type="term" value="F:protein-ribulosamine 3-kinase activity"/>
    <property type="evidence" value="ECO:0007669"/>
    <property type="project" value="UniProtKB-EC"/>
</dbReference>
<evidence type="ECO:0000313" key="11">
    <source>
        <dbReference type="RefSeq" id="XP_011371947.1"/>
    </source>
</evidence>
<organism evidence="10 11">
    <name type="scientific">Pteropus vampyrus</name>
    <name type="common">Large flying fox</name>
    <dbReference type="NCBI Taxonomy" id="132908"/>
    <lineage>
        <taxon>Eukaryota</taxon>
        <taxon>Metazoa</taxon>
        <taxon>Chordata</taxon>
        <taxon>Craniata</taxon>
        <taxon>Vertebrata</taxon>
        <taxon>Euteleostomi</taxon>
        <taxon>Mammalia</taxon>
        <taxon>Eutheria</taxon>
        <taxon>Laurasiatheria</taxon>
        <taxon>Chiroptera</taxon>
        <taxon>Yinpterochiroptera</taxon>
        <taxon>Pteropodoidea</taxon>
        <taxon>Pteropodidae</taxon>
        <taxon>Pteropodinae</taxon>
        <taxon>Pteropus</taxon>
    </lineage>
</organism>
<dbReference type="OMA" id="RECDIAM"/>
<dbReference type="Gene3D" id="3.90.1200.10">
    <property type="match status" value="1"/>
</dbReference>
<dbReference type="Pfam" id="PF03881">
    <property type="entry name" value="Fructosamin_kin"/>
    <property type="match status" value="2"/>
</dbReference>
<evidence type="ECO:0000256" key="2">
    <source>
        <dbReference type="ARBA" id="ARBA00011961"/>
    </source>
</evidence>
<evidence type="ECO:0000256" key="4">
    <source>
        <dbReference type="ARBA" id="ARBA00022741"/>
    </source>
</evidence>
<dbReference type="PIRSF" id="PIRSF006221">
    <property type="entry name" value="Ketosamine-3-kinase"/>
    <property type="match status" value="1"/>
</dbReference>
<evidence type="ECO:0000313" key="10">
    <source>
        <dbReference type="Proteomes" id="UP000515202"/>
    </source>
</evidence>
<gene>
    <name evidence="11" type="primary">FN3KRP</name>
</gene>
<keyword evidence="4" id="KW-0547">Nucleotide-binding</keyword>
<dbReference type="InterPro" id="IPR016477">
    <property type="entry name" value="Fructo-/Ketosamine-3-kinase"/>
</dbReference>
<keyword evidence="5 9" id="KW-0418">Kinase</keyword>
<dbReference type="RefSeq" id="XP_011371947.1">
    <property type="nucleotide sequence ID" value="XM_011373645.2"/>
</dbReference>
<dbReference type="CTD" id="79672"/>
<dbReference type="EC" id="2.7.1.172" evidence="2"/>
<dbReference type="InterPro" id="IPR011009">
    <property type="entry name" value="Kinase-like_dom_sf"/>
</dbReference>
<dbReference type="FunFam" id="3.30.200.20:FF:000264">
    <property type="entry name" value="Protein-ribulosamine 3-kinase, chloroplastic"/>
    <property type="match status" value="1"/>
</dbReference>
<keyword evidence="6" id="KW-0067">ATP-binding</keyword>
<proteinExistence type="inferred from homology"/>
<evidence type="ECO:0000256" key="6">
    <source>
        <dbReference type="ARBA" id="ARBA00022840"/>
    </source>
</evidence>
<dbReference type="KEGG" id="pvp:105301117"/>
<sequence length="309" mass="33987">MEELLRRELGCSSVKATGHSGGGCISQGQSYDTDRGRVFVKVNAKAEARRMFEGEMASLTAILKTDTVRVPKPIKVLDAPGGGSMLVMEHVDMRPLSSHAAELGARLADLHLENKKLGEALQKGAGTVGRGGGQAGRPFVDQFGFDVVTCCGYLPQVNDWQKDWVAFYTQQRIQPQMDMVEKGSGDREALELWSALQLKIPDLFRDLDIVPALLHGDLWGGNVAEDASGPVIFDPASFYGHSEYELAIAGMFGGFSGSFYAAYHSRVPRAPGFERRLQLYQLFHYLNHWNHFGAGYRGSSLSIMKKLSR</sequence>
<keyword evidence="3 9" id="KW-0808">Transferase</keyword>
<reference evidence="11" key="1">
    <citation type="submission" date="2025-08" db="UniProtKB">
        <authorList>
            <consortium name="RefSeq"/>
        </authorList>
    </citation>
    <scope>IDENTIFICATION</scope>
    <source>
        <tissue evidence="11">Kidney</tissue>
    </source>
</reference>
<dbReference type="PANTHER" id="PTHR12149">
    <property type="entry name" value="FRUCTOSAMINE 3 KINASE-RELATED PROTEIN"/>
    <property type="match status" value="1"/>
</dbReference>
<keyword evidence="10" id="KW-1185">Reference proteome</keyword>
<comment type="catalytic activity">
    <reaction evidence="7">
        <text>N(6)-D-ribulosyl-L-lysyl-[protein] + ATP = N(6)-(3-O-phospho-D-ribulosyl)-L-lysyl-[protein] + ADP + H(+)</text>
        <dbReference type="Rhea" id="RHEA:48432"/>
        <dbReference type="Rhea" id="RHEA-COMP:12103"/>
        <dbReference type="Rhea" id="RHEA-COMP:12104"/>
        <dbReference type="ChEBI" id="CHEBI:15378"/>
        <dbReference type="ChEBI" id="CHEBI:30616"/>
        <dbReference type="ChEBI" id="CHEBI:90418"/>
        <dbReference type="ChEBI" id="CHEBI:90420"/>
        <dbReference type="ChEBI" id="CHEBI:456216"/>
        <dbReference type="EC" id="2.7.1.172"/>
    </reaction>
    <physiologicalReaction direction="left-to-right" evidence="7">
        <dbReference type="Rhea" id="RHEA:48433"/>
    </physiologicalReaction>
</comment>
<dbReference type="GeneID" id="105301117"/>
<dbReference type="GO" id="GO:0005524">
    <property type="term" value="F:ATP binding"/>
    <property type="evidence" value="ECO:0007669"/>
    <property type="project" value="UniProtKB-KW"/>
</dbReference>
<protein>
    <recommendedName>
        <fullName evidence="2">protein-ribulosamine 3-kinase</fullName>
        <ecNumber evidence="2">2.7.1.172</ecNumber>
    </recommendedName>
</protein>
<evidence type="ECO:0000256" key="7">
    <source>
        <dbReference type="ARBA" id="ARBA00048655"/>
    </source>
</evidence>
<dbReference type="FunFam" id="3.90.1200.10:FF:000003">
    <property type="entry name" value="fructosamine-3-kinase isoform X1"/>
    <property type="match status" value="1"/>
</dbReference>
<accession>A0A6P3QYJ2</accession>
<evidence type="ECO:0000256" key="5">
    <source>
        <dbReference type="ARBA" id="ARBA00022777"/>
    </source>
</evidence>
<dbReference type="Proteomes" id="UP000515202">
    <property type="component" value="Unplaced"/>
</dbReference>
<evidence type="ECO:0000256" key="1">
    <source>
        <dbReference type="ARBA" id="ARBA00009460"/>
    </source>
</evidence>
<evidence type="ECO:0000256" key="9">
    <source>
        <dbReference type="PIRNR" id="PIRNR006221"/>
    </source>
</evidence>
<evidence type="ECO:0000256" key="8">
    <source>
        <dbReference type="ARBA" id="ARBA00050767"/>
    </source>
</evidence>
<name>A0A6P3QYJ2_PTEVA</name>
<dbReference type="GO" id="GO:0016301">
    <property type="term" value="F:kinase activity"/>
    <property type="evidence" value="ECO:0007669"/>
    <property type="project" value="UniProtKB-UniRule"/>
</dbReference>
<dbReference type="AlphaFoldDB" id="A0A6P3QYJ2"/>
<dbReference type="OrthoDB" id="5772781at2759"/>
<dbReference type="Gene3D" id="3.30.200.20">
    <property type="entry name" value="Phosphorylase Kinase, domain 1"/>
    <property type="match status" value="1"/>
</dbReference>